<accession>A0A9P5N7W4</accession>
<dbReference type="EMBL" id="JADNYJ010000460">
    <property type="protein sequence ID" value="KAF8869340.1"/>
    <property type="molecule type" value="Genomic_DNA"/>
</dbReference>
<feature type="compositionally biased region" description="Basic residues" evidence="1">
    <location>
        <begin position="125"/>
        <end position="137"/>
    </location>
</feature>
<name>A0A9P5N7W4_GYMJU</name>
<feature type="compositionally biased region" description="Polar residues" evidence="1">
    <location>
        <begin position="138"/>
        <end position="155"/>
    </location>
</feature>
<feature type="region of interest" description="Disordered" evidence="1">
    <location>
        <begin position="125"/>
        <end position="255"/>
    </location>
</feature>
<organism evidence="2 3">
    <name type="scientific">Gymnopilus junonius</name>
    <name type="common">Spectacular rustgill mushroom</name>
    <name type="synonym">Gymnopilus spectabilis subsp. junonius</name>
    <dbReference type="NCBI Taxonomy" id="109634"/>
    <lineage>
        <taxon>Eukaryota</taxon>
        <taxon>Fungi</taxon>
        <taxon>Dikarya</taxon>
        <taxon>Basidiomycota</taxon>
        <taxon>Agaricomycotina</taxon>
        <taxon>Agaricomycetes</taxon>
        <taxon>Agaricomycetidae</taxon>
        <taxon>Agaricales</taxon>
        <taxon>Agaricineae</taxon>
        <taxon>Hymenogastraceae</taxon>
        <taxon>Gymnopilus</taxon>
    </lineage>
</organism>
<gene>
    <name evidence="2" type="ORF">CPB84DRAFT_1968751</name>
</gene>
<evidence type="ECO:0000313" key="3">
    <source>
        <dbReference type="Proteomes" id="UP000724874"/>
    </source>
</evidence>
<sequence>MSMPAMPKVLNKSSIPQSRMPPRPHSTGTRASLQSLYLETQLIVILYSETRCLNREARAIIRYVNDQNLVPIQEIADVFRSNKRAIERIISNEYNRSKVEADTIDEDMEYIHPTLMGMLGDWVKKTKKQQKKERKKNNGTSPSAASTDSQESVSSVEKPAKQEKTPQSKQAANDVKETQMPWITRQSSKKMLPPSPPASTIEPESPSPAQKVKRKRKQPEAEQVEEEPAPKAKRVRHASVQNGDETGEEEEGEAESEFNMLLAFFQQLSYVPSDLKRLNELGLGPAELLLARTFDKEEVEKYFNDTLKSYSKPIVVRTLARVVHSALDKHWKILEGEE</sequence>
<dbReference type="AlphaFoldDB" id="A0A9P5N7W4"/>
<proteinExistence type="predicted"/>
<evidence type="ECO:0000256" key="1">
    <source>
        <dbReference type="SAM" id="MobiDB-lite"/>
    </source>
</evidence>
<protein>
    <submittedName>
        <fullName evidence="2">Uncharacterized protein</fullName>
    </submittedName>
</protein>
<dbReference type="Proteomes" id="UP000724874">
    <property type="component" value="Unassembled WGS sequence"/>
</dbReference>
<reference evidence="2" key="1">
    <citation type="submission" date="2020-11" db="EMBL/GenBank/DDBJ databases">
        <authorList>
            <consortium name="DOE Joint Genome Institute"/>
            <person name="Ahrendt S."/>
            <person name="Riley R."/>
            <person name="Andreopoulos W."/>
            <person name="LaButti K."/>
            <person name="Pangilinan J."/>
            <person name="Ruiz-duenas F.J."/>
            <person name="Barrasa J.M."/>
            <person name="Sanchez-Garcia M."/>
            <person name="Camarero S."/>
            <person name="Miyauchi S."/>
            <person name="Serrano A."/>
            <person name="Linde D."/>
            <person name="Babiker R."/>
            <person name="Drula E."/>
            <person name="Ayuso-Fernandez I."/>
            <person name="Pacheco R."/>
            <person name="Padilla G."/>
            <person name="Ferreira P."/>
            <person name="Barriuso J."/>
            <person name="Kellner H."/>
            <person name="Castanera R."/>
            <person name="Alfaro M."/>
            <person name="Ramirez L."/>
            <person name="Pisabarro A.G."/>
            <person name="Kuo A."/>
            <person name="Tritt A."/>
            <person name="Lipzen A."/>
            <person name="He G."/>
            <person name="Yan M."/>
            <person name="Ng V."/>
            <person name="Cullen D."/>
            <person name="Martin F."/>
            <person name="Rosso M.-N."/>
            <person name="Henrissat B."/>
            <person name="Hibbett D."/>
            <person name="Martinez A.T."/>
            <person name="Grigoriev I.V."/>
        </authorList>
    </citation>
    <scope>NUCLEOTIDE SEQUENCE</scope>
    <source>
        <strain evidence="2">AH 44721</strain>
    </source>
</reference>
<keyword evidence="3" id="KW-1185">Reference proteome</keyword>
<evidence type="ECO:0000313" key="2">
    <source>
        <dbReference type="EMBL" id="KAF8869340.1"/>
    </source>
</evidence>
<comment type="caution">
    <text evidence="2">The sequence shown here is derived from an EMBL/GenBank/DDBJ whole genome shotgun (WGS) entry which is preliminary data.</text>
</comment>
<dbReference type="OrthoDB" id="10581004at2759"/>
<feature type="region of interest" description="Disordered" evidence="1">
    <location>
        <begin position="1"/>
        <end position="30"/>
    </location>
</feature>
<feature type="compositionally biased region" description="Acidic residues" evidence="1">
    <location>
        <begin position="245"/>
        <end position="255"/>
    </location>
</feature>